<name>A0A1I0Q0X5_9FLAO</name>
<dbReference type="InterPro" id="IPR057739">
    <property type="entry name" value="Glyco_hydro_29_N"/>
</dbReference>
<keyword evidence="6" id="KW-0326">Glycosidase</keyword>
<keyword evidence="10" id="KW-1185">Reference proteome</keyword>
<protein>
    <recommendedName>
        <fullName evidence="3">alpha-L-fucosidase</fullName>
        <ecNumber evidence="3">3.2.1.51</ecNumber>
    </recommendedName>
</protein>
<dbReference type="GO" id="GO:0016139">
    <property type="term" value="P:glycoside catabolic process"/>
    <property type="evidence" value="ECO:0007669"/>
    <property type="project" value="TreeGrafter"/>
</dbReference>
<dbReference type="GO" id="GO:0005764">
    <property type="term" value="C:lysosome"/>
    <property type="evidence" value="ECO:0007669"/>
    <property type="project" value="TreeGrafter"/>
</dbReference>
<dbReference type="InterPro" id="IPR016286">
    <property type="entry name" value="FUC_metazoa-typ"/>
</dbReference>
<dbReference type="Pfam" id="PF01120">
    <property type="entry name" value="Alpha_L_fucos"/>
    <property type="match status" value="1"/>
</dbReference>
<dbReference type="InterPro" id="IPR017853">
    <property type="entry name" value="GH"/>
</dbReference>
<dbReference type="EMBL" id="FOIU01000001">
    <property type="protein sequence ID" value="SEW20513.1"/>
    <property type="molecule type" value="Genomic_DNA"/>
</dbReference>
<keyword evidence="5" id="KW-0378">Hydrolase</keyword>
<dbReference type="PANTHER" id="PTHR10030">
    <property type="entry name" value="ALPHA-L-FUCOSIDASE"/>
    <property type="match status" value="1"/>
</dbReference>
<dbReference type="GO" id="GO:0004560">
    <property type="term" value="F:alpha-L-fucosidase activity"/>
    <property type="evidence" value="ECO:0007669"/>
    <property type="project" value="InterPro"/>
</dbReference>
<gene>
    <name evidence="9" type="ORF">SAMN05421841_1576</name>
</gene>
<evidence type="ECO:0000313" key="10">
    <source>
        <dbReference type="Proteomes" id="UP000199469"/>
    </source>
</evidence>
<dbReference type="Proteomes" id="UP000199469">
    <property type="component" value="Unassembled WGS sequence"/>
</dbReference>
<dbReference type="GO" id="GO:0006004">
    <property type="term" value="P:fucose metabolic process"/>
    <property type="evidence" value="ECO:0007669"/>
    <property type="project" value="InterPro"/>
</dbReference>
<dbReference type="PRINTS" id="PR00741">
    <property type="entry name" value="GLHYDRLASE29"/>
</dbReference>
<dbReference type="OrthoDB" id="1095333at2"/>
<dbReference type="STRING" id="356305.SAMN05421841_1576"/>
<proteinExistence type="inferred from homology"/>
<evidence type="ECO:0000256" key="5">
    <source>
        <dbReference type="ARBA" id="ARBA00022801"/>
    </source>
</evidence>
<reference evidence="10" key="1">
    <citation type="submission" date="2016-10" db="EMBL/GenBank/DDBJ databases">
        <authorList>
            <person name="Varghese N."/>
            <person name="Submissions S."/>
        </authorList>
    </citation>
    <scope>NUCLEOTIDE SEQUENCE [LARGE SCALE GENOMIC DNA]</scope>
    <source>
        <strain evidence="10">DSM 17724</strain>
    </source>
</reference>
<dbReference type="SMART" id="SM00812">
    <property type="entry name" value="Alpha_L_fucos"/>
    <property type="match status" value="1"/>
</dbReference>
<dbReference type="Gene3D" id="3.20.20.80">
    <property type="entry name" value="Glycosidases"/>
    <property type="match status" value="1"/>
</dbReference>
<comment type="similarity">
    <text evidence="2">Belongs to the glycosyl hydrolase 29 family.</text>
</comment>
<evidence type="ECO:0000256" key="4">
    <source>
        <dbReference type="ARBA" id="ARBA00022729"/>
    </source>
</evidence>
<evidence type="ECO:0000256" key="1">
    <source>
        <dbReference type="ARBA" id="ARBA00004071"/>
    </source>
</evidence>
<sequence>MLFFSAFLILVRKRRKVKGKFICILSLGLVLAAGKIHAQKENSDSKKMEWFQDAKLGVFIHWGIYAVDGIPESWSFFNNYTNQENYMKQLNGFSAAQYKPDEWVKLIKDSGAKYAVITTKHHDGIALWNSKAEKATTIPKNSLAQKDVLTPFVSELKKQGLKTGLYFSLPDWIHPYYDINTKIKKRYQIKNDPQRWQNFVTYYQGQLNELSSQYSPDLIWFDGDWEHSSEEWKAEQTLKNLRKYNPNIIINSRLNNHGDYETPEQGIPVIKPHYEYWELCYTMNDAWGYQPFDTNYKTPNMMVRALADVINMGGNLLLDVGPKADGTIPEKQVEILKALGRWTSKHPDAIYGTRSGLPFENFKGKSAFSKDGKKLFLFLEEAKDFTKIYGLHSTPVSGRILGDRNGKVDFKKDNQGNLMINFSQVNFDQDVTVVELSFNEKIKFNENSKEENQSLSQILENPNVKLAAFEIAERLHAGNNIFNNSGLTEDGLDMKIQKTSKTNPEVMNWISKHAEALFETEKGLPDGHFSGNTVLSKDKQTLYIFVEGTPTGPIALKGIKNGIARIRIVGEGTLLTHQIFNKLYWSTTPGIIYIDVPKEKLDKNMTVVAVLLDKPIELHREKVGAIENNL</sequence>
<accession>A0A1I0Q0X5</accession>
<comment type="function">
    <text evidence="1">Alpha-L-fucosidase is responsible for hydrolyzing the alpha-1,6-linked fucose joined to the reducing-end N-acetylglucosamine of the carbohydrate moieties of glycoproteins.</text>
</comment>
<evidence type="ECO:0000256" key="3">
    <source>
        <dbReference type="ARBA" id="ARBA00012662"/>
    </source>
</evidence>
<evidence type="ECO:0000256" key="6">
    <source>
        <dbReference type="ARBA" id="ARBA00023295"/>
    </source>
</evidence>
<dbReference type="PIRSF" id="PIRSF001092">
    <property type="entry name" value="Alpha-L-fucosidase"/>
    <property type="match status" value="1"/>
</dbReference>
<feature type="site" description="May be important for catalysis" evidence="7">
    <location>
        <position position="280"/>
    </location>
</feature>
<dbReference type="PANTHER" id="PTHR10030:SF37">
    <property type="entry name" value="ALPHA-L-FUCOSIDASE-RELATED"/>
    <property type="match status" value="1"/>
</dbReference>
<evidence type="ECO:0000256" key="7">
    <source>
        <dbReference type="PIRSR" id="PIRSR001092-1"/>
    </source>
</evidence>
<dbReference type="AlphaFoldDB" id="A0A1I0Q0X5"/>
<feature type="domain" description="Glycoside hydrolase family 29 N-terminal" evidence="8">
    <location>
        <begin position="33"/>
        <end position="346"/>
    </location>
</feature>
<evidence type="ECO:0000313" key="9">
    <source>
        <dbReference type="EMBL" id="SEW20513.1"/>
    </source>
</evidence>
<keyword evidence="4" id="KW-0732">Signal</keyword>
<organism evidence="9 10">
    <name type="scientific">Chryseobacterium wanjuense</name>
    <dbReference type="NCBI Taxonomy" id="356305"/>
    <lineage>
        <taxon>Bacteria</taxon>
        <taxon>Pseudomonadati</taxon>
        <taxon>Bacteroidota</taxon>
        <taxon>Flavobacteriia</taxon>
        <taxon>Flavobacteriales</taxon>
        <taxon>Weeksellaceae</taxon>
        <taxon>Chryseobacterium group</taxon>
        <taxon>Chryseobacterium</taxon>
    </lineage>
</organism>
<dbReference type="SUPFAM" id="SSF51445">
    <property type="entry name" value="(Trans)glycosidases"/>
    <property type="match status" value="1"/>
</dbReference>
<evidence type="ECO:0000256" key="2">
    <source>
        <dbReference type="ARBA" id="ARBA00007951"/>
    </source>
</evidence>
<dbReference type="EC" id="3.2.1.51" evidence="3"/>
<dbReference type="InterPro" id="IPR000933">
    <property type="entry name" value="Glyco_hydro_29"/>
</dbReference>
<evidence type="ECO:0000259" key="8">
    <source>
        <dbReference type="Pfam" id="PF01120"/>
    </source>
</evidence>